<dbReference type="OrthoDB" id="982449at2"/>
<feature type="chain" id="PRO_5018252320" description="DUF4468 domain-containing protein" evidence="1">
    <location>
        <begin position="20"/>
        <end position="206"/>
    </location>
</feature>
<sequence length="206" mass="23829">MKKLFLLFILISGFLVAQSADQKKILDDSRSMMELMEKKDYNGILNLTHPAIFEKVGRETMLEGFKAMFEGNEEFKIELGKIDQNAFKASEVFSGKDKVKYAFVTYPMNMKMTFLKEKFDDEKKTMMIGMMKVQGMKAKFVDDHTIEMSKESMSVAINDKSTGNVWKYVNYDETNPLYASVIPVEVMKKAKEYYADFLIKQKENAN</sequence>
<dbReference type="EMBL" id="RJTX01000004">
    <property type="protein sequence ID" value="ROH96250.1"/>
    <property type="molecule type" value="Genomic_DNA"/>
</dbReference>
<evidence type="ECO:0000313" key="2">
    <source>
        <dbReference type="EMBL" id="ROH96250.1"/>
    </source>
</evidence>
<dbReference type="RefSeq" id="WP_123264256.1">
    <property type="nucleotide sequence ID" value="NZ_RJTX01000004.1"/>
</dbReference>
<feature type="signal peptide" evidence="1">
    <location>
        <begin position="1"/>
        <end position="19"/>
    </location>
</feature>
<keyword evidence="1" id="KW-0732">Signal</keyword>
<protein>
    <recommendedName>
        <fullName evidence="6">DUF4468 domain-containing protein</fullName>
    </recommendedName>
</protein>
<dbReference type="Proteomes" id="UP000269375">
    <property type="component" value="Unassembled WGS sequence"/>
</dbReference>
<dbReference type="Proteomes" id="UP000295709">
    <property type="component" value="Unassembled WGS sequence"/>
</dbReference>
<name>A0A3N0VUR2_9FLAO</name>
<reference evidence="3 5" key="2">
    <citation type="submission" date="2019-03" db="EMBL/GenBank/DDBJ databases">
        <title>Genomic Encyclopedia of Archaeal and Bacterial Type Strains, Phase II (KMG-II): from individual species to whole genera.</title>
        <authorList>
            <person name="Goeker M."/>
        </authorList>
    </citation>
    <scope>NUCLEOTIDE SEQUENCE [LARGE SCALE GENOMIC DNA]</scope>
    <source>
        <strain evidence="3 5">DSM 15235</strain>
    </source>
</reference>
<reference evidence="2 4" key="1">
    <citation type="submission" date="2018-11" db="EMBL/GenBank/DDBJ databases">
        <title>Proposal to divide the Flavobacteriaceae and reorganize its genera based on Amino Acid Identity values calculated from whole genome sequences.</title>
        <authorList>
            <person name="Nicholson A.C."/>
            <person name="Gulvik C.A."/>
            <person name="Whitney A.M."/>
            <person name="Humrighouse B.W."/>
            <person name="Bell M."/>
            <person name="Holmes B."/>
            <person name="Steigerwalt A."/>
            <person name="Villarma A."/>
            <person name="Sheth M."/>
            <person name="Batra D."/>
            <person name="Pryor J."/>
            <person name="Bernardet J.-F."/>
            <person name="Hugo C."/>
            <person name="Kampfer P."/>
            <person name="Newman J."/>
            <person name="Mcquiston J.R."/>
        </authorList>
    </citation>
    <scope>NUCLEOTIDE SEQUENCE [LARGE SCALE GENOMIC DNA]</scope>
    <source>
        <strain evidence="2 4">DSM 15235</strain>
    </source>
</reference>
<gene>
    <name evidence="3" type="ORF">BCF50_2458</name>
    <name evidence="2" type="ORF">EGI05_17275</name>
</gene>
<evidence type="ECO:0000256" key="1">
    <source>
        <dbReference type="SAM" id="SignalP"/>
    </source>
</evidence>
<accession>A0A3N0VUR2</accession>
<dbReference type="EMBL" id="SOQW01000003">
    <property type="protein sequence ID" value="TDX91328.1"/>
    <property type="molecule type" value="Genomic_DNA"/>
</dbReference>
<evidence type="ECO:0000313" key="3">
    <source>
        <dbReference type="EMBL" id="TDX91328.1"/>
    </source>
</evidence>
<proteinExistence type="predicted"/>
<evidence type="ECO:0008006" key="6">
    <source>
        <dbReference type="Google" id="ProtNLM"/>
    </source>
</evidence>
<organism evidence="2 4">
    <name type="scientific">Chryseobacterium daecheongense</name>
    <dbReference type="NCBI Taxonomy" id="192389"/>
    <lineage>
        <taxon>Bacteria</taxon>
        <taxon>Pseudomonadati</taxon>
        <taxon>Bacteroidota</taxon>
        <taxon>Flavobacteriia</taxon>
        <taxon>Flavobacteriales</taxon>
        <taxon>Weeksellaceae</taxon>
        <taxon>Chryseobacterium group</taxon>
        <taxon>Chryseobacterium</taxon>
    </lineage>
</organism>
<evidence type="ECO:0000313" key="4">
    <source>
        <dbReference type="Proteomes" id="UP000269375"/>
    </source>
</evidence>
<dbReference type="AlphaFoldDB" id="A0A3N0VUR2"/>
<evidence type="ECO:0000313" key="5">
    <source>
        <dbReference type="Proteomes" id="UP000295709"/>
    </source>
</evidence>
<comment type="caution">
    <text evidence="2">The sequence shown here is derived from an EMBL/GenBank/DDBJ whole genome shotgun (WGS) entry which is preliminary data.</text>
</comment>
<keyword evidence="5" id="KW-1185">Reference proteome</keyword>